<evidence type="ECO:0000313" key="1">
    <source>
        <dbReference type="EMBL" id="CAD2218384.1"/>
    </source>
</evidence>
<name>S9WQA3_9TRYP</name>
<protein>
    <submittedName>
        <fullName evidence="1">Uncharacterized protein</fullName>
    </submittedName>
</protein>
<gene>
    <name evidence="1" type="ORF">ADEAN_000587200</name>
</gene>
<dbReference type="VEuPathDB" id="TriTrypDB:ADEAN_000587200"/>
<dbReference type="EMBL" id="LR877155">
    <property type="protein sequence ID" value="CAD2218384.1"/>
    <property type="molecule type" value="Genomic_DNA"/>
</dbReference>
<dbReference type="SUPFAM" id="SSF82607">
    <property type="entry name" value="YbaB-like"/>
    <property type="match status" value="1"/>
</dbReference>
<dbReference type="AlphaFoldDB" id="S9WQA3"/>
<reference evidence="1 2" key="1">
    <citation type="submission" date="2020-08" db="EMBL/GenBank/DDBJ databases">
        <authorList>
            <person name="Newling K."/>
            <person name="Davey J."/>
            <person name="Forrester S."/>
        </authorList>
    </citation>
    <scope>NUCLEOTIDE SEQUENCE [LARGE SCALE GENOMIC DNA]</scope>
    <source>
        <strain evidence="2">Crithidia deanei Carvalho (ATCC PRA-265)</strain>
    </source>
</reference>
<proteinExistence type="predicted"/>
<dbReference type="Proteomes" id="UP000515908">
    <property type="component" value="Chromosome 11"/>
</dbReference>
<keyword evidence="2" id="KW-1185">Reference proteome</keyword>
<evidence type="ECO:0000313" key="2">
    <source>
        <dbReference type="Proteomes" id="UP000515908"/>
    </source>
</evidence>
<dbReference type="OrthoDB" id="268706at2759"/>
<dbReference type="InterPro" id="IPR036894">
    <property type="entry name" value="YbaB-like_sf"/>
</dbReference>
<sequence>MEVYRRITERVRGALWAHHRRLMSERQFHRILAYVYNNKYEHQIRFDKMEVVGTEWGGRIEVVTTPAGFMKRVRVHPEVEDLTDCRRKQLILSAYAKAKAKGLVLMQEAERNIYRQFLKDLKPIVLGIRDNPEFFTVAEDTVETHSGVLRQNEKKEVYRTIPAAKAFQPTDAVKERFMWEKKWLQSPQGKAWSHTLRGKEYLSLYSPTDRPRGAPGAKKNVLPLEILAPYTRMDESRLLRRNWMAYLDNKHVAETMWTRAKISDSEKRLRTLQQTGQAWHRPIHKEAADRW</sequence>
<organism evidence="1 2">
    <name type="scientific">Angomonas deanei</name>
    <dbReference type="NCBI Taxonomy" id="59799"/>
    <lineage>
        <taxon>Eukaryota</taxon>
        <taxon>Discoba</taxon>
        <taxon>Euglenozoa</taxon>
        <taxon>Kinetoplastea</taxon>
        <taxon>Metakinetoplastina</taxon>
        <taxon>Trypanosomatida</taxon>
        <taxon>Trypanosomatidae</taxon>
        <taxon>Strigomonadinae</taxon>
        <taxon>Angomonas</taxon>
    </lineage>
</organism>
<accession>S9WQA3</accession>